<reference evidence="3" key="1">
    <citation type="submission" date="2021-02" db="EMBL/GenBank/DDBJ databases">
        <authorList>
            <person name="Syme A R."/>
            <person name="Syme A R."/>
            <person name="Moolhuijzen P."/>
        </authorList>
    </citation>
    <scope>NUCLEOTIDE SEQUENCE</scope>
    <source>
        <strain evidence="3">W1-1</strain>
    </source>
</reference>
<feature type="domain" description="Glutathione S-transferase UstS-like C-terminal" evidence="2">
    <location>
        <begin position="119"/>
        <end position="214"/>
    </location>
</feature>
<gene>
    <name evidence="3" type="ORF">PTTW11_01953</name>
</gene>
<dbReference type="Proteomes" id="UP000472372">
    <property type="component" value="Chromosome 2"/>
</dbReference>
<dbReference type="InterPro" id="IPR036282">
    <property type="entry name" value="Glutathione-S-Trfase_C_sf"/>
</dbReference>
<evidence type="ECO:0000313" key="3">
    <source>
        <dbReference type="EMBL" id="CAE7010089.1"/>
    </source>
</evidence>
<feature type="domain" description="GST N-terminal" evidence="1">
    <location>
        <begin position="19"/>
        <end position="95"/>
    </location>
</feature>
<dbReference type="Gene3D" id="1.20.1050.10">
    <property type="match status" value="1"/>
</dbReference>
<dbReference type="EMBL" id="HG992978">
    <property type="protein sequence ID" value="CAE7010089.1"/>
    <property type="molecule type" value="Genomic_DNA"/>
</dbReference>
<dbReference type="InterPro" id="IPR054416">
    <property type="entry name" value="GST_UstS-like_C"/>
</dbReference>
<proteinExistence type="predicted"/>
<dbReference type="AlphaFoldDB" id="A0A6S6VSQ5"/>
<name>A0A6S6VSQ5_9PLEO</name>
<dbReference type="SUPFAM" id="SSF52833">
    <property type="entry name" value="Thioredoxin-like"/>
    <property type="match status" value="1"/>
</dbReference>
<dbReference type="Pfam" id="PF22041">
    <property type="entry name" value="GST_C_7"/>
    <property type="match status" value="1"/>
</dbReference>
<dbReference type="Pfam" id="PF13409">
    <property type="entry name" value="GST_N_2"/>
    <property type="match status" value="1"/>
</dbReference>
<protein>
    <submittedName>
        <fullName evidence="3">Glutathione s-transferase</fullName>
    </submittedName>
</protein>
<dbReference type="InterPro" id="IPR036249">
    <property type="entry name" value="Thioredoxin-like_sf"/>
</dbReference>
<evidence type="ECO:0000259" key="2">
    <source>
        <dbReference type="Pfam" id="PF22041"/>
    </source>
</evidence>
<evidence type="ECO:0000313" key="4">
    <source>
        <dbReference type="Proteomes" id="UP000472372"/>
    </source>
</evidence>
<dbReference type="SUPFAM" id="SSF47616">
    <property type="entry name" value="GST C-terminal domain-like"/>
    <property type="match status" value="1"/>
</dbReference>
<sequence>MASSQVVLYDLPSKEGTAWSLNPWKTRMILNYKKIPYTTEWVEYPDLAPKFKALSIPPNPKDAPGYFTDYSSPAIKYADGTYQMDSWPIAHSLEQQYPTPSLYLDQPIVVKIRDQVVQIMGPIRALVIPRVALLLNEPSAEYFYETREKMFGKPLEQVEKDADVDDCWEKIKGPVLEAGNLLRQHGGPFFLGETVSYADLILVSMLHFVKRANEDVYEKLMALDYALPKVYHASKQWLEKEN</sequence>
<organism evidence="3 4">
    <name type="scientific">Pyrenophora teres f. teres</name>
    <dbReference type="NCBI Taxonomy" id="97479"/>
    <lineage>
        <taxon>Eukaryota</taxon>
        <taxon>Fungi</taxon>
        <taxon>Dikarya</taxon>
        <taxon>Ascomycota</taxon>
        <taxon>Pezizomycotina</taxon>
        <taxon>Dothideomycetes</taxon>
        <taxon>Pleosporomycetidae</taxon>
        <taxon>Pleosporales</taxon>
        <taxon>Pleosporineae</taxon>
        <taxon>Pleosporaceae</taxon>
        <taxon>Pyrenophora</taxon>
    </lineage>
</organism>
<dbReference type="InterPro" id="IPR004045">
    <property type="entry name" value="Glutathione_S-Trfase_N"/>
</dbReference>
<evidence type="ECO:0000259" key="1">
    <source>
        <dbReference type="Pfam" id="PF13409"/>
    </source>
</evidence>
<dbReference type="Gene3D" id="3.40.30.10">
    <property type="entry name" value="Glutaredoxin"/>
    <property type="match status" value="1"/>
</dbReference>
<accession>A0A6S6VSQ5</accession>